<dbReference type="AlphaFoldDB" id="A0A1M6XR63"/>
<dbReference type="PANTHER" id="PTHR21248">
    <property type="entry name" value="CARDIOLIPIN SYNTHASE"/>
    <property type="match status" value="1"/>
</dbReference>
<evidence type="ECO:0000259" key="2">
    <source>
        <dbReference type="PROSITE" id="PS50035"/>
    </source>
</evidence>
<evidence type="ECO:0000256" key="1">
    <source>
        <dbReference type="SAM" id="Coils"/>
    </source>
</evidence>
<dbReference type="STRING" id="1121393.SAMN02745216_04591"/>
<dbReference type="Pfam" id="PF13091">
    <property type="entry name" value="PLDc_2"/>
    <property type="match status" value="1"/>
</dbReference>
<gene>
    <name evidence="3" type="ORF">SAMN02745216_04591</name>
</gene>
<dbReference type="OrthoDB" id="5511138at2"/>
<sequence>MITIKDISITPEQITNSGLETVQVRCTVFSQNENCFITEVGLDLRHTMLNDVFPLRPDPNNLLTPSAEGVYTCLLEAPRFMDSGMYRMPILASDSKEGTGAGMSRFQLDWNPGVSPQIGTPEFVEIQEVYGDKPYTENNQVEVLESGQEALEKRLKIIEEAERQINIQTYTLEGGGVGGRLMDALLKKVDQGLEVNVILNVDSQFPSSPLSLMRLKANQWFYEWTRTGVAEPEKKKDSESFWDRLLPRKKSGGLNLALFSGRSVGVPANPASKAHVVDHWLSRMMDEKKTKPDAPQEDRLSTYSGPGGLPALPLLDYAVHEKIMVVDGEKAIVGGRNLESAYFEHWQDLDLYVEGPVVEQIQAGFLKNFDEIADPETHIRPTEIYNSKPQKAGAVAQFVQSTPWSGLNNVLLAMCNALQACQSSFYAVSQYLVLPGSMLRDAILDAAGRGVDVRILTNSDRTCKEVGFSTAYYVTLNYLDELIEAGVRIYEALGDDDEKALQPYLHSKEFIFDQRLAAVGSFNLSMRSSHIESENLLFVCDKEFAEDRTRAFFNMLESKAREITPKRFKRLREQSKTRIEMSRHLELLF</sequence>
<dbReference type="SUPFAM" id="SSF56024">
    <property type="entry name" value="Phospholipase D/nuclease"/>
    <property type="match status" value="2"/>
</dbReference>
<keyword evidence="1" id="KW-0175">Coiled coil</keyword>
<dbReference type="RefSeq" id="WP_073478579.1">
    <property type="nucleotide sequence ID" value="NZ_FQZU01000044.1"/>
</dbReference>
<dbReference type="PROSITE" id="PS50035">
    <property type="entry name" value="PLD"/>
    <property type="match status" value="2"/>
</dbReference>
<keyword evidence="4" id="KW-1185">Reference proteome</keyword>
<dbReference type="EMBL" id="FQZU01000044">
    <property type="protein sequence ID" value="SHL08500.1"/>
    <property type="molecule type" value="Genomic_DNA"/>
</dbReference>
<proteinExistence type="predicted"/>
<dbReference type="InterPro" id="IPR001736">
    <property type="entry name" value="PLipase_D/transphosphatidylase"/>
</dbReference>
<dbReference type="Proteomes" id="UP000183994">
    <property type="component" value="Unassembled WGS sequence"/>
</dbReference>
<organism evidence="3 4">
    <name type="scientific">Desulfatibacillum alkenivorans DSM 16219</name>
    <dbReference type="NCBI Taxonomy" id="1121393"/>
    <lineage>
        <taxon>Bacteria</taxon>
        <taxon>Pseudomonadati</taxon>
        <taxon>Thermodesulfobacteriota</taxon>
        <taxon>Desulfobacteria</taxon>
        <taxon>Desulfobacterales</taxon>
        <taxon>Desulfatibacillaceae</taxon>
        <taxon>Desulfatibacillum</taxon>
    </lineage>
</organism>
<feature type="domain" description="PLD phosphodiesterase" evidence="2">
    <location>
        <begin position="315"/>
        <end position="342"/>
    </location>
</feature>
<dbReference type="GO" id="GO:0030572">
    <property type="term" value="F:phosphatidyltransferase activity"/>
    <property type="evidence" value="ECO:0007669"/>
    <property type="project" value="UniProtKB-ARBA"/>
</dbReference>
<evidence type="ECO:0000313" key="4">
    <source>
        <dbReference type="Proteomes" id="UP000183994"/>
    </source>
</evidence>
<dbReference type="Gene3D" id="3.30.870.10">
    <property type="entry name" value="Endonuclease Chain A"/>
    <property type="match status" value="2"/>
</dbReference>
<name>A0A1M6XR63_9BACT</name>
<dbReference type="GO" id="GO:0032049">
    <property type="term" value="P:cardiolipin biosynthetic process"/>
    <property type="evidence" value="ECO:0007669"/>
    <property type="project" value="UniProtKB-ARBA"/>
</dbReference>
<accession>A0A1M6XR63</accession>
<feature type="coiled-coil region" evidence="1">
    <location>
        <begin position="141"/>
        <end position="168"/>
    </location>
</feature>
<dbReference type="PANTHER" id="PTHR21248:SF22">
    <property type="entry name" value="PHOSPHOLIPASE D"/>
    <property type="match status" value="1"/>
</dbReference>
<dbReference type="SMART" id="SM00155">
    <property type="entry name" value="PLDc"/>
    <property type="match status" value="2"/>
</dbReference>
<reference evidence="4" key="1">
    <citation type="submission" date="2016-11" db="EMBL/GenBank/DDBJ databases">
        <authorList>
            <person name="Varghese N."/>
            <person name="Submissions S."/>
        </authorList>
    </citation>
    <scope>NUCLEOTIDE SEQUENCE [LARGE SCALE GENOMIC DNA]</scope>
    <source>
        <strain evidence="4">DSM 16219</strain>
    </source>
</reference>
<protein>
    <submittedName>
        <fullName evidence="3">PLD-like domain-containing protein</fullName>
    </submittedName>
</protein>
<evidence type="ECO:0000313" key="3">
    <source>
        <dbReference type="EMBL" id="SHL08500.1"/>
    </source>
</evidence>
<feature type="domain" description="PLD phosphodiesterase" evidence="2">
    <location>
        <begin position="501"/>
        <end position="528"/>
    </location>
</feature>
<dbReference type="InterPro" id="IPR025202">
    <property type="entry name" value="PLD-like_dom"/>
</dbReference>